<evidence type="ECO:0000313" key="2">
    <source>
        <dbReference type="Proteomes" id="UP000541444"/>
    </source>
</evidence>
<dbReference type="Proteomes" id="UP000541444">
    <property type="component" value="Unassembled WGS sequence"/>
</dbReference>
<dbReference type="OrthoDB" id="74991at2759"/>
<keyword evidence="2" id="KW-1185">Reference proteome</keyword>
<gene>
    <name evidence="1" type="ORF">GIB67_005078</name>
</gene>
<dbReference type="AlphaFoldDB" id="A0A7J7KUQ4"/>
<dbReference type="EMBL" id="JACGCM010002892">
    <property type="protein sequence ID" value="KAF6134068.1"/>
    <property type="molecule type" value="Genomic_DNA"/>
</dbReference>
<sequence>MLEENYKTVQTLQLQPSQNVISDDADMAAEIAALGEIMENLDIDDEERDNVDMEVEDTNEGLGKSEFKKKIIGVLKQGDFEGKRSSKLTQVHFMYLLSLFNEAGIHFS</sequence>
<dbReference type="Gene3D" id="1.10.8.480">
    <property type="match status" value="1"/>
</dbReference>
<name>A0A7J7KUQ4_9MAGN</name>
<protein>
    <submittedName>
        <fullName evidence="1">Uncharacterized protein</fullName>
    </submittedName>
</protein>
<comment type="caution">
    <text evidence="1">The sequence shown here is derived from an EMBL/GenBank/DDBJ whole genome shotgun (WGS) entry which is preliminary data.</text>
</comment>
<accession>A0A7J7KUQ4</accession>
<proteinExistence type="predicted"/>
<reference evidence="1 2" key="1">
    <citation type="journal article" date="2020" name="IScience">
        <title>Genome Sequencing of the Endangered Kingdonia uniflora (Circaeasteraceae, Ranunculales) Reveals Potential Mechanisms of Evolutionary Specialization.</title>
        <authorList>
            <person name="Sun Y."/>
            <person name="Deng T."/>
            <person name="Zhang A."/>
            <person name="Moore M.J."/>
            <person name="Landis J.B."/>
            <person name="Lin N."/>
            <person name="Zhang H."/>
            <person name="Zhang X."/>
            <person name="Huang J."/>
            <person name="Zhang X."/>
            <person name="Sun H."/>
            <person name="Wang H."/>
        </authorList>
    </citation>
    <scope>NUCLEOTIDE SEQUENCE [LARGE SCALE GENOMIC DNA]</scope>
    <source>
        <strain evidence="1">TB1705</strain>
        <tissue evidence="1">Leaf</tissue>
    </source>
</reference>
<evidence type="ECO:0000313" key="1">
    <source>
        <dbReference type="EMBL" id="KAF6134068.1"/>
    </source>
</evidence>
<organism evidence="1 2">
    <name type="scientific">Kingdonia uniflora</name>
    <dbReference type="NCBI Taxonomy" id="39325"/>
    <lineage>
        <taxon>Eukaryota</taxon>
        <taxon>Viridiplantae</taxon>
        <taxon>Streptophyta</taxon>
        <taxon>Embryophyta</taxon>
        <taxon>Tracheophyta</taxon>
        <taxon>Spermatophyta</taxon>
        <taxon>Magnoliopsida</taxon>
        <taxon>Ranunculales</taxon>
        <taxon>Circaeasteraceae</taxon>
        <taxon>Kingdonia</taxon>
    </lineage>
</organism>